<dbReference type="Proteomes" id="UP000001744">
    <property type="component" value="Unassembled WGS sequence"/>
</dbReference>
<protein>
    <recommendedName>
        <fullName evidence="4">Acetyl-CoA hydrolase</fullName>
        <ecNumber evidence="3">3.1.2.1</ecNumber>
    </recommendedName>
    <alternativeName>
        <fullName evidence="5">Acetyl-CoA deacylase</fullName>
    </alternativeName>
</protein>
<evidence type="ECO:0000313" key="9">
    <source>
        <dbReference type="Proteomes" id="UP000001744"/>
    </source>
</evidence>
<dbReference type="GO" id="GO:0003986">
    <property type="term" value="F:acetyl-CoA hydrolase activity"/>
    <property type="evidence" value="ECO:0000318"/>
    <property type="project" value="GO_Central"/>
</dbReference>
<dbReference type="FunFam" id="3.40.1080.20:FF:000001">
    <property type="entry name" value="Acetyl-CoA hydrolase Ach1"/>
    <property type="match status" value="1"/>
</dbReference>
<dbReference type="Gene3D" id="3.30.750.70">
    <property type="entry name" value="4-hydroxybutyrate coenzyme like domains"/>
    <property type="match status" value="1"/>
</dbReference>
<dbReference type="Pfam" id="PF13336">
    <property type="entry name" value="AcetylCoA_hyd_C"/>
    <property type="match status" value="1"/>
</dbReference>
<dbReference type="eggNOG" id="KOG2828">
    <property type="taxonomic scope" value="Eukaryota"/>
</dbReference>
<name>B6K306_SCHJY</name>
<dbReference type="Pfam" id="PF02550">
    <property type="entry name" value="AcetylCoA_hydro"/>
    <property type="match status" value="1"/>
</dbReference>
<dbReference type="GeneID" id="7051757"/>
<evidence type="ECO:0000256" key="1">
    <source>
        <dbReference type="ARBA" id="ARBA00001831"/>
    </source>
</evidence>
<dbReference type="RefSeq" id="XP_002174156.1">
    <property type="nucleotide sequence ID" value="XM_002174120.1"/>
</dbReference>
<dbReference type="JaponicusDB" id="SJAG_02985"/>
<gene>
    <name evidence="8" type="ORF">SJAG_02985</name>
</gene>
<dbReference type="PANTHER" id="PTHR43609">
    <property type="entry name" value="ACETYL-COA HYDROLASE"/>
    <property type="match status" value="1"/>
</dbReference>
<proteinExistence type="inferred from homology"/>
<dbReference type="Gene3D" id="3.40.1080.10">
    <property type="entry name" value="Glutaconate Coenzyme A-transferase"/>
    <property type="match status" value="1"/>
</dbReference>
<feature type="domain" description="Acetyl-CoA hydrolase/transferase N-terminal" evidence="6">
    <location>
        <begin position="17"/>
        <end position="189"/>
    </location>
</feature>
<evidence type="ECO:0000259" key="7">
    <source>
        <dbReference type="Pfam" id="PF13336"/>
    </source>
</evidence>
<evidence type="ECO:0000256" key="5">
    <source>
        <dbReference type="ARBA" id="ARBA00029672"/>
    </source>
</evidence>
<dbReference type="VEuPathDB" id="FungiDB:SJAG_02985"/>
<dbReference type="OMA" id="LQVWTEV"/>
<dbReference type="Gene3D" id="3.40.1080.20">
    <property type="entry name" value="Acetyl-CoA hydrolase/transferase C-terminal domain"/>
    <property type="match status" value="1"/>
</dbReference>
<dbReference type="EMBL" id="KE651167">
    <property type="protein sequence ID" value="EEB07863.1"/>
    <property type="molecule type" value="Genomic_DNA"/>
</dbReference>
<dbReference type="AlphaFoldDB" id="B6K306"/>
<dbReference type="InterPro" id="IPR003702">
    <property type="entry name" value="ActCoA_hydro_N"/>
</dbReference>
<sequence length="521" mass="57703">MTTQLLSRIACKSLLPKVVAQPEQLLPTLLKSKSIGWSGFTGVTYPIRALQPLLDYAEQNRLPQVDHKYDLFVCASGGTITESKMAELGLISSRVPYQVSKSVSKKINSGEIAFTDTHLGMFPQEMQYNHYRRMNNGRIDTVVVEASAIKEDGSIVPGASICVTPELVQLADKVIIEVNTQIPSFEGFHDVVTLPLPPHRTPLRVSSPSDRIGQTSIPCPLSKVAGIIEGSSGLFISANAKGDAATKAIAGWIVEFLEHEVQMGRLPEALLPLQSGIGKIANSVIEGLDQSNFKNVSVWTEVLQDGFLPLFDSNKISVASSTSIRLSTEGFEHFFNNWDFYKSRIILRQQSITNSPEIIRRLGCISLNTPLELDIYGHANSTCVNGSRMLNGLGGSGDFLRNAKLSIMHTMSTRPTKSDPLGISCIVPRVTHVDHTEHDMDIFVTEQGLADLRGLSPKERSIEIIRKCAHPAYQPILFDYFQQAEQKCLKRGCAHEPHMLDKIFKMHEHLETDGTMRIQKW</sequence>
<dbReference type="OrthoDB" id="10250396at2759"/>
<reference evidence="8 9" key="1">
    <citation type="journal article" date="2011" name="Science">
        <title>Comparative functional genomics of the fission yeasts.</title>
        <authorList>
            <person name="Rhind N."/>
            <person name="Chen Z."/>
            <person name="Yassour M."/>
            <person name="Thompson D.A."/>
            <person name="Haas B.J."/>
            <person name="Habib N."/>
            <person name="Wapinski I."/>
            <person name="Roy S."/>
            <person name="Lin M.F."/>
            <person name="Heiman D.I."/>
            <person name="Young S.K."/>
            <person name="Furuya K."/>
            <person name="Guo Y."/>
            <person name="Pidoux A."/>
            <person name="Chen H.M."/>
            <person name="Robbertse B."/>
            <person name="Goldberg J.M."/>
            <person name="Aoki K."/>
            <person name="Bayne E.H."/>
            <person name="Berlin A.M."/>
            <person name="Desjardins C.A."/>
            <person name="Dobbs E."/>
            <person name="Dukaj L."/>
            <person name="Fan L."/>
            <person name="FitzGerald M.G."/>
            <person name="French C."/>
            <person name="Gujja S."/>
            <person name="Hansen K."/>
            <person name="Keifenheim D."/>
            <person name="Levin J.Z."/>
            <person name="Mosher R.A."/>
            <person name="Mueller C.A."/>
            <person name="Pfiffner J."/>
            <person name="Priest M."/>
            <person name="Russ C."/>
            <person name="Smialowska A."/>
            <person name="Swoboda P."/>
            <person name="Sykes S.M."/>
            <person name="Vaughn M."/>
            <person name="Vengrova S."/>
            <person name="Yoder R."/>
            <person name="Zeng Q."/>
            <person name="Allshire R."/>
            <person name="Baulcombe D."/>
            <person name="Birren B.W."/>
            <person name="Brown W."/>
            <person name="Ekwall K."/>
            <person name="Kellis M."/>
            <person name="Leatherwood J."/>
            <person name="Levin H."/>
            <person name="Margalit H."/>
            <person name="Martienssen R."/>
            <person name="Nieduszynski C.A."/>
            <person name="Spatafora J.W."/>
            <person name="Friedman N."/>
            <person name="Dalgaard J.Z."/>
            <person name="Baumann P."/>
            <person name="Niki H."/>
            <person name="Regev A."/>
            <person name="Nusbaum C."/>
        </authorList>
    </citation>
    <scope>NUCLEOTIDE SEQUENCE [LARGE SCALE GENOMIC DNA]</scope>
    <source>
        <strain evidence="9">yFS275 / FY16936</strain>
    </source>
</reference>
<organism evidence="8 9">
    <name type="scientific">Schizosaccharomyces japonicus (strain yFS275 / FY16936)</name>
    <name type="common">Fission yeast</name>
    <dbReference type="NCBI Taxonomy" id="402676"/>
    <lineage>
        <taxon>Eukaryota</taxon>
        <taxon>Fungi</taxon>
        <taxon>Dikarya</taxon>
        <taxon>Ascomycota</taxon>
        <taxon>Taphrinomycotina</taxon>
        <taxon>Schizosaccharomycetes</taxon>
        <taxon>Schizosaccharomycetales</taxon>
        <taxon>Schizosaccharomycetaceae</taxon>
        <taxon>Schizosaccharomyces</taxon>
    </lineage>
</organism>
<comment type="catalytic activity">
    <reaction evidence="1">
        <text>acetyl-CoA + H2O = acetate + CoA + H(+)</text>
        <dbReference type="Rhea" id="RHEA:20289"/>
        <dbReference type="ChEBI" id="CHEBI:15377"/>
        <dbReference type="ChEBI" id="CHEBI:15378"/>
        <dbReference type="ChEBI" id="CHEBI:30089"/>
        <dbReference type="ChEBI" id="CHEBI:57287"/>
        <dbReference type="ChEBI" id="CHEBI:57288"/>
        <dbReference type="EC" id="3.1.2.1"/>
    </reaction>
</comment>
<keyword evidence="9" id="KW-1185">Reference proteome</keyword>
<dbReference type="EC" id="3.1.2.1" evidence="3"/>
<dbReference type="InterPro" id="IPR026888">
    <property type="entry name" value="AcetylCoA_hyd_C"/>
</dbReference>
<dbReference type="GO" id="GO:0006083">
    <property type="term" value="P:acetate metabolic process"/>
    <property type="evidence" value="ECO:0000318"/>
    <property type="project" value="GO_Central"/>
</dbReference>
<dbReference type="SUPFAM" id="SSF100950">
    <property type="entry name" value="NagB/RpiA/CoA transferase-like"/>
    <property type="match status" value="2"/>
</dbReference>
<accession>B6K306</accession>
<dbReference type="InterPro" id="IPR037171">
    <property type="entry name" value="NagB/RpiA_transferase-like"/>
</dbReference>
<evidence type="ECO:0000256" key="2">
    <source>
        <dbReference type="ARBA" id="ARBA00009632"/>
    </source>
</evidence>
<evidence type="ECO:0000313" key="8">
    <source>
        <dbReference type="EMBL" id="EEB07863.1"/>
    </source>
</evidence>
<keyword evidence="8" id="KW-0378">Hydrolase</keyword>
<evidence type="ECO:0000256" key="3">
    <source>
        <dbReference type="ARBA" id="ARBA00011920"/>
    </source>
</evidence>
<dbReference type="PANTHER" id="PTHR43609:SF1">
    <property type="entry name" value="ACETYL-COA HYDROLASE"/>
    <property type="match status" value="1"/>
</dbReference>
<comment type="similarity">
    <text evidence="2">Belongs to the acetyl-CoA hydrolase/transferase family.</text>
</comment>
<feature type="domain" description="Acetyl-CoA hydrolase/transferase C-terminal" evidence="7">
    <location>
        <begin position="330"/>
        <end position="480"/>
    </location>
</feature>
<evidence type="ECO:0000256" key="4">
    <source>
        <dbReference type="ARBA" id="ARBA00017958"/>
    </source>
</evidence>
<dbReference type="GO" id="GO:0005739">
    <property type="term" value="C:mitochondrion"/>
    <property type="evidence" value="ECO:0000318"/>
    <property type="project" value="GO_Central"/>
</dbReference>
<dbReference type="InterPro" id="IPR046433">
    <property type="entry name" value="ActCoA_hydro"/>
</dbReference>
<dbReference type="InterPro" id="IPR038460">
    <property type="entry name" value="AcetylCoA_hyd_C_sf"/>
</dbReference>
<dbReference type="HOGENOM" id="CLU_019748_3_0_1"/>
<dbReference type="STRING" id="402676.B6K306"/>
<dbReference type="GO" id="GO:0008775">
    <property type="term" value="F:acetate CoA-transferase activity"/>
    <property type="evidence" value="ECO:0000318"/>
    <property type="project" value="GO_Central"/>
</dbReference>
<evidence type="ECO:0000259" key="6">
    <source>
        <dbReference type="Pfam" id="PF02550"/>
    </source>
</evidence>